<evidence type="ECO:0000313" key="3">
    <source>
        <dbReference type="EMBL" id="STZ10560.1"/>
    </source>
</evidence>
<dbReference type="OrthoDB" id="9808939at2"/>
<accession>A0A1S9ZW87</accession>
<evidence type="ECO:0000259" key="1">
    <source>
        <dbReference type="Pfam" id="PF03819"/>
    </source>
</evidence>
<gene>
    <name evidence="3" type="primary">mazG</name>
    <name evidence="2" type="ORF">B0181_09615</name>
    <name evidence="3" type="ORF">NCTC10293_00901</name>
</gene>
<dbReference type="PANTHER" id="PTHR30522">
    <property type="entry name" value="NUCLEOSIDE TRIPHOSPHATE PYROPHOSPHOHYDROLASE"/>
    <property type="match status" value="1"/>
</dbReference>
<dbReference type="PANTHER" id="PTHR30522:SF0">
    <property type="entry name" value="NUCLEOSIDE TRIPHOSPHATE PYROPHOSPHOHYDROLASE"/>
    <property type="match status" value="1"/>
</dbReference>
<dbReference type="Gene3D" id="1.10.287.1080">
    <property type="entry name" value="MazG-like"/>
    <property type="match status" value="2"/>
</dbReference>
<dbReference type="InterPro" id="IPR011551">
    <property type="entry name" value="NTP_PyrPHydrolase_MazG"/>
</dbReference>
<dbReference type="InterPro" id="IPR004518">
    <property type="entry name" value="MazG-like_dom"/>
</dbReference>
<protein>
    <submittedName>
        <fullName evidence="2">Nucleoside triphosphate pyrophosphohydrolase</fullName>
        <ecNumber evidence="3">3.6.1.8</ecNumber>
    </submittedName>
</protein>
<dbReference type="EMBL" id="UGQE01000001">
    <property type="protein sequence ID" value="STZ10560.1"/>
    <property type="molecule type" value="Genomic_DNA"/>
</dbReference>
<dbReference type="CDD" id="cd11529">
    <property type="entry name" value="NTP-PPase_MazG_Cterm"/>
    <property type="match status" value="1"/>
</dbReference>
<dbReference type="GO" id="GO:0006203">
    <property type="term" value="P:dGTP catabolic process"/>
    <property type="evidence" value="ECO:0007669"/>
    <property type="project" value="TreeGrafter"/>
</dbReference>
<dbReference type="AlphaFoldDB" id="A0A1S9ZW87"/>
<dbReference type="GO" id="GO:0047693">
    <property type="term" value="F:ATP diphosphatase activity"/>
    <property type="evidence" value="ECO:0007669"/>
    <property type="project" value="UniProtKB-EC"/>
</dbReference>
<feature type="domain" description="NTP pyrophosphohydrolase MazG-like" evidence="1">
    <location>
        <begin position="171"/>
        <end position="246"/>
    </location>
</feature>
<feature type="domain" description="NTP pyrophosphohydrolase MazG-like" evidence="1">
    <location>
        <begin position="30"/>
        <end position="108"/>
    </location>
</feature>
<dbReference type="EC" id="3.6.1.8" evidence="3"/>
<organism evidence="2 4">
    <name type="scientific">Moraxella caviae</name>
    <dbReference type="NCBI Taxonomy" id="34060"/>
    <lineage>
        <taxon>Bacteria</taxon>
        <taxon>Pseudomonadati</taxon>
        <taxon>Pseudomonadota</taxon>
        <taxon>Gammaproteobacteria</taxon>
        <taxon>Moraxellales</taxon>
        <taxon>Moraxellaceae</taxon>
        <taxon>Moraxella</taxon>
    </lineage>
</organism>
<evidence type="ECO:0000313" key="5">
    <source>
        <dbReference type="Proteomes" id="UP000255279"/>
    </source>
</evidence>
<evidence type="ECO:0000313" key="4">
    <source>
        <dbReference type="Proteomes" id="UP000190435"/>
    </source>
</evidence>
<dbReference type="InterPro" id="IPR048011">
    <property type="entry name" value="NTP-PPase_MazG-like_C"/>
</dbReference>
<dbReference type="NCBIfam" id="TIGR00444">
    <property type="entry name" value="mazG"/>
    <property type="match status" value="1"/>
</dbReference>
<dbReference type="GO" id="GO:0046052">
    <property type="term" value="P:UTP catabolic process"/>
    <property type="evidence" value="ECO:0007669"/>
    <property type="project" value="TreeGrafter"/>
</dbReference>
<evidence type="ECO:0000313" key="2">
    <source>
        <dbReference type="EMBL" id="OOR87806.1"/>
    </source>
</evidence>
<dbReference type="STRING" id="34060.B0181_09615"/>
<dbReference type="Proteomes" id="UP000255279">
    <property type="component" value="Unassembled WGS sequence"/>
</dbReference>
<dbReference type="RefSeq" id="WP_078277283.1">
    <property type="nucleotide sequence ID" value="NZ_CAACXO010000058.1"/>
</dbReference>
<dbReference type="SUPFAM" id="SSF101386">
    <property type="entry name" value="all-alpha NTP pyrophosphatases"/>
    <property type="match status" value="2"/>
</dbReference>
<reference evidence="2 4" key="1">
    <citation type="submission" date="2017-02" db="EMBL/GenBank/DDBJ databases">
        <title>Draft genome sequence of Moraxella caviae CCUG 355 type strain.</title>
        <authorList>
            <person name="Engstrom-Jakobsson H."/>
            <person name="Salva-Serra F."/>
            <person name="Thorell K."/>
            <person name="Gonzales-Siles L."/>
            <person name="Karlsson R."/>
            <person name="Boulund F."/>
            <person name="Engstrand L."/>
            <person name="Moore E."/>
        </authorList>
    </citation>
    <scope>NUCLEOTIDE SEQUENCE [LARGE SCALE GENOMIC DNA]</scope>
    <source>
        <strain evidence="2 4">CCUG 355</strain>
    </source>
</reference>
<dbReference type="GO" id="GO:0046081">
    <property type="term" value="P:dUTP catabolic process"/>
    <property type="evidence" value="ECO:0007669"/>
    <property type="project" value="TreeGrafter"/>
</dbReference>
<keyword evidence="4" id="KW-1185">Reference proteome</keyword>
<dbReference type="GO" id="GO:0046061">
    <property type="term" value="P:dATP catabolic process"/>
    <property type="evidence" value="ECO:0007669"/>
    <property type="project" value="TreeGrafter"/>
</dbReference>
<dbReference type="InterPro" id="IPR048015">
    <property type="entry name" value="NTP-PPase_MazG-like_N"/>
</dbReference>
<dbReference type="GO" id="GO:0046076">
    <property type="term" value="P:dTTP catabolic process"/>
    <property type="evidence" value="ECO:0007669"/>
    <property type="project" value="TreeGrafter"/>
</dbReference>
<dbReference type="FunFam" id="1.10.287.1080:FF:000001">
    <property type="entry name" value="Nucleoside triphosphate pyrophosphohydrolase"/>
    <property type="match status" value="1"/>
</dbReference>
<reference evidence="3 5" key="2">
    <citation type="submission" date="2018-06" db="EMBL/GenBank/DDBJ databases">
        <authorList>
            <consortium name="Pathogen Informatics"/>
            <person name="Doyle S."/>
        </authorList>
    </citation>
    <scope>NUCLEOTIDE SEQUENCE [LARGE SCALE GENOMIC DNA]</scope>
    <source>
        <strain evidence="3 5">NCTC10293</strain>
    </source>
</reference>
<dbReference type="GO" id="GO:0046047">
    <property type="term" value="P:TTP catabolic process"/>
    <property type="evidence" value="ECO:0007669"/>
    <property type="project" value="TreeGrafter"/>
</dbReference>
<dbReference type="EMBL" id="MUXU01000062">
    <property type="protein sequence ID" value="OOR87806.1"/>
    <property type="molecule type" value="Genomic_DNA"/>
</dbReference>
<dbReference type="NCBIfam" id="NF007113">
    <property type="entry name" value="PRK09562.1"/>
    <property type="match status" value="1"/>
</dbReference>
<keyword evidence="2" id="KW-0378">Hydrolase</keyword>
<sequence>MSQPTATTNFQDLLALMARLRTNCPWDAKQTNQSLQKYAIEEVFELIEAIGADDGTPRTADDIKGELGDVLLQVVFHAHLYAEQQRFDMGDVIYALQDKLIRRHPHVFDKENLTTDAAVKARWDEIKRLENEGKPVRKLSDVKAGTALNQAQNLQASAASVGFDWANLQGVLNKLQEEIAELKAVLPSGEFDYKNDKLDGVQKQQITDELGDCLFVLTNLARHTGVDSEMALQGTIAKFKRRFAHVEDSLQKAGKDFSECDLAMMDRYWDEAKTLEK</sequence>
<dbReference type="Proteomes" id="UP000190435">
    <property type="component" value="Unassembled WGS sequence"/>
</dbReference>
<dbReference type="GO" id="GO:0006950">
    <property type="term" value="P:response to stress"/>
    <property type="evidence" value="ECO:0007669"/>
    <property type="project" value="UniProtKB-ARBA"/>
</dbReference>
<dbReference type="Pfam" id="PF03819">
    <property type="entry name" value="MazG"/>
    <property type="match status" value="2"/>
</dbReference>
<dbReference type="CDD" id="cd11528">
    <property type="entry name" value="NTP-PPase_MazG_Nterm"/>
    <property type="match status" value="1"/>
</dbReference>
<name>A0A1S9ZW87_9GAMM</name>
<proteinExistence type="predicted"/>